<protein>
    <submittedName>
        <fullName evidence="1">Uncharacterized protein</fullName>
    </submittedName>
</protein>
<accession>A0A328DCQ8</accession>
<keyword evidence="2" id="KW-1185">Reference proteome</keyword>
<dbReference type="AlphaFoldDB" id="A0A328DCQ8"/>
<dbReference type="EMBL" id="NQVE01000161">
    <property type="protein sequence ID" value="RAL43010.1"/>
    <property type="molecule type" value="Genomic_DNA"/>
</dbReference>
<proteinExistence type="predicted"/>
<comment type="caution">
    <text evidence="1">The sequence shown here is derived from an EMBL/GenBank/DDBJ whole genome shotgun (WGS) entry which is preliminary data.</text>
</comment>
<dbReference type="Proteomes" id="UP000249390">
    <property type="component" value="Unassembled WGS sequence"/>
</dbReference>
<evidence type="ECO:0000313" key="2">
    <source>
        <dbReference type="Proteomes" id="UP000249390"/>
    </source>
</evidence>
<reference evidence="1 2" key="1">
    <citation type="submission" date="2018-06" db="EMBL/GenBank/DDBJ databases">
        <title>The Genome of Cuscuta australis (Dodder) Provides Insight into the Evolution of Plant Parasitism.</title>
        <authorList>
            <person name="Liu H."/>
        </authorList>
    </citation>
    <scope>NUCLEOTIDE SEQUENCE [LARGE SCALE GENOMIC DNA]</scope>
    <source>
        <strain evidence="2">cv. Yunnan</strain>
        <tissue evidence="1">Vines</tissue>
    </source>
</reference>
<organism evidence="1 2">
    <name type="scientific">Cuscuta australis</name>
    <dbReference type="NCBI Taxonomy" id="267555"/>
    <lineage>
        <taxon>Eukaryota</taxon>
        <taxon>Viridiplantae</taxon>
        <taxon>Streptophyta</taxon>
        <taxon>Embryophyta</taxon>
        <taxon>Tracheophyta</taxon>
        <taxon>Spermatophyta</taxon>
        <taxon>Magnoliopsida</taxon>
        <taxon>eudicotyledons</taxon>
        <taxon>Gunneridae</taxon>
        <taxon>Pentapetalae</taxon>
        <taxon>asterids</taxon>
        <taxon>lamiids</taxon>
        <taxon>Solanales</taxon>
        <taxon>Convolvulaceae</taxon>
        <taxon>Cuscuteae</taxon>
        <taxon>Cuscuta</taxon>
        <taxon>Cuscuta subgen. Grammica</taxon>
        <taxon>Cuscuta sect. Cleistogrammica</taxon>
    </lineage>
</organism>
<evidence type="ECO:0000313" key="1">
    <source>
        <dbReference type="EMBL" id="RAL43010.1"/>
    </source>
</evidence>
<gene>
    <name evidence="1" type="ORF">DM860_009792</name>
</gene>
<sequence>MARRGESSAVEIDDNSRKKNPIYVSQVFGGLEPMDRWFCLNGDVTTGGVWRRYPGIKCKARQIDRFEELPHLGFLESLLMDGSIYLIGRSGWWVTPSPNEKEGLVVMYTELMLAVRKRQFWSFFLPEWPLRL</sequence>
<name>A0A328DCQ8_9ASTE</name>